<dbReference type="WBParaSite" id="L893_g10827.t1">
    <property type="protein sequence ID" value="L893_g10827.t1"/>
    <property type="gene ID" value="L893_g10827"/>
</dbReference>
<accession>A0A1I7XYN6</accession>
<organism evidence="1 2">
    <name type="scientific">Steinernema glaseri</name>
    <dbReference type="NCBI Taxonomy" id="37863"/>
    <lineage>
        <taxon>Eukaryota</taxon>
        <taxon>Metazoa</taxon>
        <taxon>Ecdysozoa</taxon>
        <taxon>Nematoda</taxon>
        <taxon>Chromadorea</taxon>
        <taxon>Rhabditida</taxon>
        <taxon>Tylenchina</taxon>
        <taxon>Panagrolaimomorpha</taxon>
        <taxon>Strongyloidoidea</taxon>
        <taxon>Steinernematidae</taxon>
        <taxon>Steinernema</taxon>
    </lineage>
</organism>
<proteinExistence type="predicted"/>
<protein>
    <submittedName>
        <fullName evidence="2">Secreted protein</fullName>
    </submittedName>
</protein>
<dbReference type="AlphaFoldDB" id="A0A1I7XYN6"/>
<name>A0A1I7XYN6_9BILA</name>
<evidence type="ECO:0000313" key="1">
    <source>
        <dbReference type="Proteomes" id="UP000095287"/>
    </source>
</evidence>
<sequence>MASFCLLAMVSDHFVNDHFVQHRWEDTWEVSISAVLLVNRSFATVWVPHTGPSKLSDHLQKVHTLCAQNDCQKERD</sequence>
<evidence type="ECO:0000313" key="2">
    <source>
        <dbReference type="WBParaSite" id="L893_g10827.t1"/>
    </source>
</evidence>
<reference evidence="2" key="1">
    <citation type="submission" date="2016-11" db="UniProtKB">
        <authorList>
            <consortium name="WormBaseParasite"/>
        </authorList>
    </citation>
    <scope>IDENTIFICATION</scope>
</reference>
<dbReference type="Proteomes" id="UP000095287">
    <property type="component" value="Unplaced"/>
</dbReference>
<keyword evidence="1" id="KW-1185">Reference proteome</keyword>